<reference evidence="2" key="3">
    <citation type="submission" date="2016-07" db="EMBL/GenBank/DDBJ databases">
        <title>Evolution of pathogenesis and genome organization in the Tremellales.</title>
        <authorList>
            <person name="Cuomo C."/>
            <person name="Litvintseva A."/>
            <person name="Heitman J."/>
            <person name="Chen Y."/>
            <person name="Sun S."/>
            <person name="Springer D."/>
            <person name="Dromer F."/>
            <person name="Young S."/>
            <person name="Zeng Q."/>
            <person name="Chapman S."/>
            <person name="Gujja S."/>
            <person name="Saif S."/>
            <person name="Birren B."/>
        </authorList>
    </citation>
    <scope>NUCLEOTIDE SEQUENCE</scope>
    <source>
        <strain evidence="2">CBS 10737</strain>
    </source>
</reference>
<evidence type="ECO:0008006" key="5">
    <source>
        <dbReference type="Google" id="ProtNLM"/>
    </source>
</evidence>
<proteinExistence type="predicted"/>
<feature type="compositionally biased region" description="Low complexity" evidence="1">
    <location>
        <begin position="463"/>
        <end position="474"/>
    </location>
</feature>
<feature type="compositionally biased region" description="Basic and acidic residues" evidence="1">
    <location>
        <begin position="129"/>
        <end position="148"/>
    </location>
</feature>
<feature type="region of interest" description="Disordered" evidence="1">
    <location>
        <begin position="315"/>
        <end position="334"/>
    </location>
</feature>
<feature type="compositionally biased region" description="Low complexity" evidence="1">
    <location>
        <begin position="487"/>
        <end position="497"/>
    </location>
</feature>
<feature type="compositionally biased region" description="Polar residues" evidence="1">
    <location>
        <begin position="414"/>
        <end position="433"/>
    </location>
</feature>
<feature type="compositionally biased region" description="Basic and acidic residues" evidence="1">
    <location>
        <begin position="452"/>
        <end position="462"/>
    </location>
</feature>
<accession>A0A1B9I0J5</accession>
<dbReference type="OrthoDB" id="2575493at2759"/>
<dbReference type="STRING" id="1296096.A0A1B9I0J5"/>
<dbReference type="EMBL" id="KI894012">
    <property type="protein sequence ID" value="OCF49059.1"/>
    <property type="molecule type" value="Genomic_DNA"/>
</dbReference>
<reference evidence="2" key="1">
    <citation type="submission" date="2013-07" db="EMBL/GenBank/DDBJ databases">
        <title>The Genome Sequence of Cryptococcus pinus CBS10737.</title>
        <authorList>
            <consortium name="The Broad Institute Genome Sequencing Platform"/>
            <person name="Cuomo C."/>
            <person name="Litvintseva A."/>
            <person name="Chen Y."/>
            <person name="Heitman J."/>
            <person name="Sun S."/>
            <person name="Springer D."/>
            <person name="Dromer F."/>
            <person name="Young S.K."/>
            <person name="Zeng Q."/>
            <person name="Gargeya S."/>
            <person name="Fitzgerald M."/>
            <person name="Abouelleil A."/>
            <person name="Alvarado L."/>
            <person name="Berlin A.M."/>
            <person name="Chapman S.B."/>
            <person name="Dewar J."/>
            <person name="Goldberg J."/>
            <person name="Griggs A."/>
            <person name="Gujja S."/>
            <person name="Hansen M."/>
            <person name="Howarth C."/>
            <person name="Imamovic A."/>
            <person name="Larimer J."/>
            <person name="McCowan C."/>
            <person name="Murphy C."/>
            <person name="Pearson M."/>
            <person name="Priest M."/>
            <person name="Roberts A."/>
            <person name="Saif S."/>
            <person name="Shea T."/>
            <person name="Sykes S."/>
            <person name="Wortman J."/>
            <person name="Nusbaum C."/>
            <person name="Birren B."/>
        </authorList>
    </citation>
    <scope>NUCLEOTIDE SEQUENCE [LARGE SCALE GENOMIC DNA]</scope>
    <source>
        <strain evidence="2">CBS 10737</strain>
    </source>
</reference>
<dbReference type="GeneID" id="30173115"/>
<dbReference type="EMBL" id="CP144526">
    <property type="protein sequence ID" value="WWC71964.1"/>
    <property type="molecule type" value="Genomic_DNA"/>
</dbReference>
<dbReference type="KEGG" id="kpin:30173115"/>
<evidence type="ECO:0000256" key="1">
    <source>
        <dbReference type="SAM" id="MobiDB-lite"/>
    </source>
</evidence>
<feature type="region of interest" description="Disordered" evidence="1">
    <location>
        <begin position="365"/>
        <end position="384"/>
    </location>
</feature>
<gene>
    <name evidence="2" type="ORF">I206_04746</name>
    <name evidence="3" type="ORF">I206_105923</name>
</gene>
<evidence type="ECO:0000313" key="2">
    <source>
        <dbReference type="EMBL" id="OCF49059.1"/>
    </source>
</evidence>
<sequence>MSRQPPQTPWVGLPRFQDESLLIDVQPIFDVSLGEDMGNDSIGWADDKPSVIETKKGNTPVDTSLDLGDYLPEEETRYDISDVEQARTADNTNLNAEVPPYKPIVSHTHKREGSQSLIPVAGPYKKTKPPREKKDDDLYNRRLSDSLRRSSSGNLNDLYISQTYSHIPRLVQPSSSKLPVPPKIAKLPKNTASSRLKAGLQNQLKQHDMDGCTIDRGRILNDNDTTSRIQENSGEQQTSALSRYLAKSDVLIPRSIIHTSNETAAEAKQQNRLPLNTSACVAASSIVQNMDTVNEIPHEASASIRHDSPFSLSSSVSEALSSHTQKSSVNYDGVDEAGLSRSRRSSMSDKVVDFFSNLLNRSTSSSSLRNEEVSINDQEDDPEDTVRFEEYEELYKSEIQLGQERSKIEAATQEQVQVNQSNKLNRGTNTVKNVQRMRGLTKPIPFSRSLHIRSDRNIRDKSSSSVSTNVKSKSIALQPTTKSNIQSSSSSSSSSSSIKKGIDRPLSIKPSTFASKAISKLPPPGKGHLISNSSQPISIKSIERVKNLNERKNVFERLSSNNSTKNNNSLFEEKGKGKLIEKTNLNLNLNLTIPLKGHTPGKLSNLRSIERNKFNELIEKNQKQKEFLIYDKNLKKQIEDDLIYLNSRKQTVIWAKPIPAMYKK</sequence>
<protein>
    <recommendedName>
        <fullName evidence="5">TPX2 C-terminal domain-containing protein</fullName>
    </recommendedName>
</protein>
<evidence type="ECO:0000313" key="4">
    <source>
        <dbReference type="Proteomes" id="UP000094020"/>
    </source>
</evidence>
<organism evidence="2">
    <name type="scientific">Kwoniella pini CBS 10737</name>
    <dbReference type="NCBI Taxonomy" id="1296096"/>
    <lineage>
        <taxon>Eukaryota</taxon>
        <taxon>Fungi</taxon>
        <taxon>Dikarya</taxon>
        <taxon>Basidiomycota</taxon>
        <taxon>Agaricomycotina</taxon>
        <taxon>Tremellomycetes</taxon>
        <taxon>Tremellales</taxon>
        <taxon>Cryptococcaceae</taxon>
        <taxon>Kwoniella</taxon>
    </lineage>
</organism>
<feature type="region of interest" description="Disordered" evidence="1">
    <location>
        <begin position="106"/>
        <end position="152"/>
    </location>
</feature>
<reference evidence="3" key="4">
    <citation type="submission" date="2024-02" db="EMBL/GenBank/DDBJ databases">
        <title>Comparative genomics of Cryptococcus and Kwoniella reveals pathogenesis evolution and contrasting modes of karyotype evolution via chromosome fusion or intercentromeric recombination.</title>
        <authorList>
            <person name="Coelho M.A."/>
            <person name="David-Palma M."/>
            <person name="Shea T."/>
            <person name="Bowers K."/>
            <person name="McGinley-Smith S."/>
            <person name="Mohammad A.W."/>
            <person name="Gnirke A."/>
            <person name="Yurkov A.M."/>
            <person name="Nowrousian M."/>
            <person name="Sun S."/>
            <person name="Cuomo C.A."/>
            <person name="Heitman J."/>
        </authorList>
    </citation>
    <scope>NUCLEOTIDE SEQUENCE</scope>
    <source>
        <strain evidence="3">CBS 10737</strain>
    </source>
</reference>
<feature type="region of interest" description="Disordered" evidence="1">
    <location>
        <begin position="414"/>
        <end position="505"/>
    </location>
</feature>
<evidence type="ECO:0000313" key="3">
    <source>
        <dbReference type="EMBL" id="WWC71964.1"/>
    </source>
</evidence>
<keyword evidence="4" id="KW-1185">Reference proteome</keyword>
<feature type="compositionally biased region" description="Polar residues" evidence="1">
    <location>
        <begin position="475"/>
        <end position="486"/>
    </location>
</feature>
<name>A0A1B9I0J5_9TREE</name>
<dbReference type="AlphaFoldDB" id="A0A1B9I0J5"/>
<dbReference type="Proteomes" id="UP000094020">
    <property type="component" value="Chromosome 8"/>
</dbReference>
<dbReference type="RefSeq" id="XP_019010278.1">
    <property type="nucleotide sequence ID" value="XM_019156476.1"/>
</dbReference>
<reference evidence="3" key="2">
    <citation type="submission" date="2013-07" db="EMBL/GenBank/DDBJ databases">
        <authorList>
            <consortium name="The Broad Institute Genome Sequencing Platform"/>
            <person name="Cuomo C."/>
            <person name="Litvintseva A."/>
            <person name="Chen Y."/>
            <person name="Heitman J."/>
            <person name="Sun S."/>
            <person name="Springer D."/>
            <person name="Dromer F."/>
            <person name="Young S.K."/>
            <person name="Zeng Q."/>
            <person name="Gargeya S."/>
            <person name="Fitzgerald M."/>
            <person name="Abouelleil A."/>
            <person name="Alvarado L."/>
            <person name="Berlin A.M."/>
            <person name="Chapman S.B."/>
            <person name="Dewar J."/>
            <person name="Goldberg J."/>
            <person name="Griggs A."/>
            <person name="Gujja S."/>
            <person name="Hansen M."/>
            <person name="Howarth C."/>
            <person name="Imamovic A."/>
            <person name="Larimer J."/>
            <person name="McCowan C."/>
            <person name="Murphy C."/>
            <person name="Pearson M."/>
            <person name="Priest M."/>
            <person name="Roberts A."/>
            <person name="Saif S."/>
            <person name="Shea T."/>
            <person name="Sykes S."/>
            <person name="Wortman J."/>
            <person name="Nusbaum C."/>
            <person name="Birren B."/>
        </authorList>
    </citation>
    <scope>NUCLEOTIDE SEQUENCE</scope>
    <source>
        <strain evidence="3">CBS 10737</strain>
    </source>
</reference>